<reference evidence="1" key="1">
    <citation type="submission" date="2020-03" db="EMBL/GenBank/DDBJ databases">
        <title>The deep terrestrial virosphere.</title>
        <authorList>
            <person name="Holmfeldt K."/>
            <person name="Nilsson E."/>
            <person name="Simone D."/>
            <person name="Lopez-Fernandez M."/>
            <person name="Wu X."/>
            <person name="de Brujin I."/>
            <person name="Lundin D."/>
            <person name="Andersson A."/>
            <person name="Bertilsson S."/>
            <person name="Dopson M."/>
        </authorList>
    </citation>
    <scope>NUCLEOTIDE SEQUENCE</scope>
    <source>
        <strain evidence="1">TM448A01175</strain>
    </source>
</reference>
<protein>
    <submittedName>
        <fullName evidence="1">Uncharacterized protein</fullName>
    </submittedName>
</protein>
<evidence type="ECO:0000313" key="1">
    <source>
        <dbReference type="EMBL" id="QJA48850.1"/>
    </source>
</evidence>
<proteinExistence type="predicted"/>
<dbReference type="AlphaFoldDB" id="A0A6H1ZNS4"/>
<gene>
    <name evidence="1" type="ORF">TM448A01175_0005</name>
</gene>
<accession>A0A6H1ZNS4</accession>
<dbReference type="EMBL" id="MT144106">
    <property type="protein sequence ID" value="QJA48850.1"/>
    <property type="molecule type" value="Genomic_DNA"/>
</dbReference>
<organism evidence="1">
    <name type="scientific">viral metagenome</name>
    <dbReference type="NCBI Taxonomy" id="1070528"/>
    <lineage>
        <taxon>unclassified sequences</taxon>
        <taxon>metagenomes</taxon>
        <taxon>organismal metagenomes</taxon>
    </lineage>
</organism>
<name>A0A6H1ZNS4_9ZZZZ</name>
<sequence length="75" mass="8975">MENNNNMEKHERLLKDKNIIIKYYHEHQNYGDSAYKKISKMYGVHYSTILKNLKSWGVVRKSGIKYLLRGMLIND</sequence>